<evidence type="ECO:0000313" key="3">
    <source>
        <dbReference type="Proteomes" id="UP000001107"/>
    </source>
</evidence>
<dbReference type="PANTHER" id="PTHR38030">
    <property type="entry name" value="PROTOPORPHYRINOGEN IX DEHYDROGENASE [MENAQUINONE]"/>
    <property type="match status" value="1"/>
</dbReference>
<dbReference type="OrthoDB" id="103611at2157"/>
<dbReference type="Proteomes" id="UP000001107">
    <property type="component" value="Chromosome"/>
</dbReference>
<organism evidence="2 3">
    <name type="scientific">Methanococcus vannielii (strain ATCC 35089 / DSM 1224 / JCM 13029 / OCM 148 / SB)</name>
    <dbReference type="NCBI Taxonomy" id="406327"/>
    <lineage>
        <taxon>Archaea</taxon>
        <taxon>Methanobacteriati</taxon>
        <taxon>Methanobacteriota</taxon>
        <taxon>Methanomada group</taxon>
        <taxon>Methanococci</taxon>
        <taxon>Methanococcales</taxon>
        <taxon>Methanococcaceae</taxon>
        <taxon>Methanococcus</taxon>
    </lineage>
</organism>
<dbReference type="GeneID" id="5325314"/>
<dbReference type="InterPro" id="IPR008254">
    <property type="entry name" value="Flavodoxin/NO_synth"/>
</dbReference>
<dbReference type="InterPro" id="IPR052200">
    <property type="entry name" value="Protoporphyrinogen_IX_DH"/>
</dbReference>
<accession>A6UNB9</accession>
<dbReference type="STRING" id="406327.Mevan_0077"/>
<evidence type="ECO:0000259" key="1">
    <source>
        <dbReference type="PROSITE" id="PS50902"/>
    </source>
</evidence>
<dbReference type="GO" id="GO:0010181">
    <property type="term" value="F:FMN binding"/>
    <property type="evidence" value="ECO:0007669"/>
    <property type="project" value="InterPro"/>
</dbReference>
<dbReference type="InterPro" id="IPR026816">
    <property type="entry name" value="Flavodoxin_dom"/>
</dbReference>
<dbReference type="GO" id="GO:0070819">
    <property type="term" value="F:menaquinone-dependent protoporphyrinogen oxidase activity"/>
    <property type="evidence" value="ECO:0007669"/>
    <property type="project" value="TreeGrafter"/>
</dbReference>
<protein>
    <submittedName>
        <fullName evidence="2">Flavodoxin-like protein</fullName>
    </submittedName>
</protein>
<dbReference type="Gene3D" id="3.40.50.360">
    <property type="match status" value="1"/>
</dbReference>
<dbReference type="InterPro" id="IPR029039">
    <property type="entry name" value="Flavoprotein-like_sf"/>
</dbReference>
<feature type="domain" description="Flavodoxin-like" evidence="1">
    <location>
        <begin position="3"/>
        <end position="159"/>
    </location>
</feature>
<name>A6UNB9_METVS</name>
<dbReference type="HOGENOM" id="CLU_094839_2_0_2"/>
<dbReference type="AlphaFoldDB" id="A6UNB9"/>
<sequence length="160" mass="18491">METIILFDTRYGTTNKVSNIIAEKLTTYGCNCKVANINENQNLELDKYDRIIIGGPIYAGNFQKNMKKFLEKNLSILKEKEISLFICFMNEEKQIEQFNNAFPNELAVNCKTKGFLGGEFLFDKMGFFDKSIVRIITKSNKNQTNIKNESIEEFVMDILK</sequence>
<dbReference type="Pfam" id="PF12724">
    <property type="entry name" value="Flavodoxin_5"/>
    <property type="match status" value="1"/>
</dbReference>
<reference evidence="2" key="1">
    <citation type="submission" date="2007-06" db="EMBL/GenBank/DDBJ databases">
        <title>Complete sequence of Methanococcus vannielii SB.</title>
        <authorList>
            <consortium name="US DOE Joint Genome Institute"/>
            <person name="Copeland A."/>
            <person name="Lucas S."/>
            <person name="Lapidus A."/>
            <person name="Barry K."/>
            <person name="Glavina del Rio T."/>
            <person name="Dalin E."/>
            <person name="Tice H."/>
            <person name="Pitluck S."/>
            <person name="Chain P."/>
            <person name="Malfatti S."/>
            <person name="Shin M."/>
            <person name="Vergez L."/>
            <person name="Schmutz J."/>
            <person name="Larimer F."/>
            <person name="Land M."/>
            <person name="Hauser L."/>
            <person name="Kyrpides N."/>
            <person name="Anderson I."/>
            <person name="Sieprawska-Lupa M."/>
            <person name="Whitman W.B."/>
            <person name="Richardson P."/>
        </authorList>
    </citation>
    <scope>NUCLEOTIDE SEQUENCE [LARGE SCALE GENOMIC DNA]</scope>
    <source>
        <strain evidence="2">SB</strain>
    </source>
</reference>
<keyword evidence="3" id="KW-1185">Reference proteome</keyword>
<dbReference type="PANTHER" id="PTHR38030:SF2">
    <property type="entry name" value="PROTOPORPHYRINOGEN IX DEHYDROGENASE [QUINONE]"/>
    <property type="match status" value="1"/>
</dbReference>
<dbReference type="GO" id="GO:0006783">
    <property type="term" value="P:heme biosynthetic process"/>
    <property type="evidence" value="ECO:0007669"/>
    <property type="project" value="TreeGrafter"/>
</dbReference>
<gene>
    <name evidence="2" type="ordered locus">Mevan_0077</name>
</gene>
<evidence type="ECO:0000313" key="2">
    <source>
        <dbReference type="EMBL" id="ABR53991.1"/>
    </source>
</evidence>
<dbReference type="KEGG" id="mvn:Mevan_0077"/>
<dbReference type="eggNOG" id="arCOG00524">
    <property type="taxonomic scope" value="Archaea"/>
</dbReference>
<proteinExistence type="predicted"/>
<dbReference type="EMBL" id="CP000742">
    <property type="protein sequence ID" value="ABR53991.1"/>
    <property type="molecule type" value="Genomic_DNA"/>
</dbReference>
<dbReference type="PROSITE" id="PS50902">
    <property type="entry name" value="FLAVODOXIN_LIKE"/>
    <property type="match status" value="1"/>
</dbReference>
<dbReference type="SUPFAM" id="SSF52218">
    <property type="entry name" value="Flavoproteins"/>
    <property type="match status" value="1"/>
</dbReference>
<dbReference type="RefSeq" id="WP_011971895.1">
    <property type="nucleotide sequence ID" value="NC_009634.1"/>
</dbReference>